<keyword evidence="1" id="KW-0805">Transcription regulation</keyword>
<evidence type="ECO:0000256" key="3">
    <source>
        <dbReference type="ARBA" id="ARBA00023163"/>
    </source>
</evidence>
<dbReference type="SUPFAM" id="SSF46785">
    <property type="entry name" value="Winged helix' DNA-binding domain"/>
    <property type="match status" value="1"/>
</dbReference>
<reference evidence="5 6" key="1">
    <citation type="submission" date="2020-08" db="EMBL/GenBank/DDBJ databases">
        <title>Genomic Encyclopedia of Type Strains, Phase IV (KMG-IV): sequencing the most valuable type-strain genomes for metagenomic binning, comparative biology and taxonomic classification.</title>
        <authorList>
            <person name="Goeker M."/>
        </authorList>
    </citation>
    <scope>NUCLEOTIDE SEQUENCE [LARGE SCALE GENOMIC DNA]</scope>
    <source>
        <strain evidence="5 6">DSM 4737</strain>
    </source>
</reference>
<dbReference type="Gene3D" id="1.10.10.10">
    <property type="entry name" value="Winged helix-like DNA-binding domain superfamily/Winged helix DNA-binding domain"/>
    <property type="match status" value="1"/>
</dbReference>
<organism evidence="5 6">
    <name type="scientific">Brevundimonas variabilis</name>
    <dbReference type="NCBI Taxonomy" id="74312"/>
    <lineage>
        <taxon>Bacteria</taxon>
        <taxon>Pseudomonadati</taxon>
        <taxon>Pseudomonadota</taxon>
        <taxon>Alphaproteobacteria</taxon>
        <taxon>Caulobacterales</taxon>
        <taxon>Caulobacteraceae</taxon>
        <taxon>Brevundimonas</taxon>
    </lineage>
</organism>
<dbReference type="GO" id="GO:0003700">
    <property type="term" value="F:DNA-binding transcription factor activity"/>
    <property type="evidence" value="ECO:0007669"/>
    <property type="project" value="InterPro"/>
</dbReference>
<dbReference type="GO" id="GO:0003677">
    <property type="term" value="F:DNA binding"/>
    <property type="evidence" value="ECO:0007669"/>
    <property type="project" value="UniProtKB-KW"/>
</dbReference>
<dbReference type="PROSITE" id="PS50949">
    <property type="entry name" value="HTH_GNTR"/>
    <property type="match status" value="1"/>
</dbReference>
<proteinExistence type="predicted"/>
<keyword evidence="3" id="KW-0804">Transcription</keyword>
<dbReference type="PANTHER" id="PTHR43537">
    <property type="entry name" value="TRANSCRIPTIONAL REGULATOR, GNTR FAMILY"/>
    <property type="match status" value="1"/>
</dbReference>
<evidence type="ECO:0000259" key="4">
    <source>
        <dbReference type="PROSITE" id="PS50949"/>
    </source>
</evidence>
<dbReference type="RefSeq" id="WP_183212685.1">
    <property type="nucleotide sequence ID" value="NZ_JACHOR010000002.1"/>
</dbReference>
<dbReference type="InterPro" id="IPR000524">
    <property type="entry name" value="Tscrpt_reg_HTH_GntR"/>
</dbReference>
<protein>
    <submittedName>
        <fullName evidence="5">DNA-binding GntR family transcriptional regulator</fullName>
    </submittedName>
</protein>
<evidence type="ECO:0000256" key="1">
    <source>
        <dbReference type="ARBA" id="ARBA00023015"/>
    </source>
</evidence>
<gene>
    <name evidence="5" type="ORF">GGR13_001302</name>
</gene>
<evidence type="ECO:0000313" key="6">
    <source>
        <dbReference type="Proteomes" id="UP000545037"/>
    </source>
</evidence>
<keyword evidence="2 5" id="KW-0238">DNA-binding</keyword>
<dbReference type="InterPro" id="IPR036390">
    <property type="entry name" value="WH_DNA-bd_sf"/>
</dbReference>
<evidence type="ECO:0000256" key="2">
    <source>
        <dbReference type="ARBA" id="ARBA00023125"/>
    </source>
</evidence>
<dbReference type="AlphaFoldDB" id="A0A7W9CHG3"/>
<dbReference type="Proteomes" id="UP000545037">
    <property type="component" value="Unassembled WGS sequence"/>
</dbReference>
<dbReference type="PANTHER" id="PTHR43537:SF5">
    <property type="entry name" value="UXU OPERON TRANSCRIPTIONAL REGULATOR"/>
    <property type="match status" value="1"/>
</dbReference>
<evidence type="ECO:0000313" key="5">
    <source>
        <dbReference type="EMBL" id="MBB5745718.1"/>
    </source>
</evidence>
<comment type="caution">
    <text evidence="5">The sequence shown here is derived from an EMBL/GenBank/DDBJ whole genome shotgun (WGS) entry which is preliminary data.</text>
</comment>
<keyword evidence="6" id="KW-1185">Reference proteome</keyword>
<name>A0A7W9CHG3_9CAUL</name>
<sequence length="206" mass="22958">MTRRRDPFHMALMTLRTYARSGMFAPGSPIVIAEEARRLRLSTTPVREALAYLYGEGLIERSPSGGYLAPRLDVALIRDRFAFRLHCLEIGLALTTIIRVPPVAETTGAPDARARMDQLVRMAGNPVLAEAFQRVGCQLHVLLEPERRVFGDIDEEATSLVAALDHGDPQRILECLRTYHWRRIDAAGALVLETEAGRLGLDLRSD</sequence>
<accession>A0A7W9CHG3</accession>
<feature type="domain" description="HTH gntR-type" evidence="4">
    <location>
        <begin position="5"/>
        <end position="72"/>
    </location>
</feature>
<dbReference type="InterPro" id="IPR036388">
    <property type="entry name" value="WH-like_DNA-bd_sf"/>
</dbReference>
<dbReference type="EMBL" id="JACHOR010000002">
    <property type="protein sequence ID" value="MBB5745718.1"/>
    <property type="molecule type" value="Genomic_DNA"/>
</dbReference>